<gene>
    <name evidence="4" type="ORF">A3840_08320</name>
</gene>
<accession>A0A178I0V2</accession>
<reference evidence="4 5" key="1">
    <citation type="submission" date="2016-03" db="EMBL/GenBank/DDBJ databases">
        <title>Genome sequencing of Devosia sp. S37.</title>
        <authorList>
            <person name="Mohd Nor M."/>
        </authorList>
    </citation>
    <scope>NUCLEOTIDE SEQUENCE [LARGE SCALE GENOMIC DNA]</scope>
    <source>
        <strain evidence="4 5">S37</strain>
    </source>
</reference>
<keyword evidence="1" id="KW-0808">Transferase</keyword>
<dbReference type="CDD" id="cd04301">
    <property type="entry name" value="NAT_SF"/>
    <property type="match status" value="1"/>
</dbReference>
<protein>
    <recommendedName>
        <fullName evidence="3">N-acetyltransferase domain-containing protein</fullName>
    </recommendedName>
</protein>
<dbReference type="Proteomes" id="UP000078389">
    <property type="component" value="Unassembled WGS sequence"/>
</dbReference>
<dbReference type="AlphaFoldDB" id="A0A178I0V2"/>
<dbReference type="PANTHER" id="PTHR43420">
    <property type="entry name" value="ACETYLTRANSFERASE"/>
    <property type="match status" value="1"/>
</dbReference>
<dbReference type="InterPro" id="IPR050680">
    <property type="entry name" value="YpeA/RimI_acetyltransf"/>
</dbReference>
<organism evidence="4 5">
    <name type="scientific">Devosia elaeis</name>
    <dbReference type="NCBI Taxonomy" id="1770058"/>
    <lineage>
        <taxon>Bacteria</taxon>
        <taxon>Pseudomonadati</taxon>
        <taxon>Pseudomonadota</taxon>
        <taxon>Alphaproteobacteria</taxon>
        <taxon>Hyphomicrobiales</taxon>
        <taxon>Devosiaceae</taxon>
        <taxon>Devosia</taxon>
    </lineage>
</organism>
<evidence type="ECO:0000313" key="4">
    <source>
        <dbReference type="EMBL" id="OAM77828.1"/>
    </source>
</evidence>
<dbReference type="STRING" id="1770058.A3840_08320"/>
<dbReference type="SUPFAM" id="SSF55729">
    <property type="entry name" value="Acyl-CoA N-acyltransferases (Nat)"/>
    <property type="match status" value="1"/>
</dbReference>
<dbReference type="PANTHER" id="PTHR43420:SF12">
    <property type="entry name" value="N-ACETYLTRANSFERASE DOMAIN-CONTAINING PROTEIN"/>
    <property type="match status" value="1"/>
</dbReference>
<name>A0A178I0V2_9HYPH</name>
<feature type="domain" description="N-acetyltransferase" evidence="3">
    <location>
        <begin position="113"/>
        <end position="248"/>
    </location>
</feature>
<dbReference type="InterPro" id="IPR000182">
    <property type="entry name" value="GNAT_dom"/>
</dbReference>
<evidence type="ECO:0000259" key="3">
    <source>
        <dbReference type="PROSITE" id="PS51186"/>
    </source>
</evidence>
<dbReference type="Gene3D" id="3.40.630.30">
    <property type="match status" value="1"/>
</dbReference>
<dbReference type="GO" id="GO:0016747">
    <property type="term" value="F:acyltransferase activity, transferring groups other than amino-acyl groups"/>
    <property type="evidence" value="ECO:0007669"/>
    <property type="project" value="InterPro"/>
</dbReference>
<comment type="caution">
    <text evidence="4">The sequence shown here is derived from an EMBL/GenBank/DDBJ whole genome shotgun (WGS) entry which is preliminary data.</text>
</comment>
<dbReference type="InterPro" id="IPR056935">
    <property type="entry name" value="Rv0428c-like_C"/>
</dbReference>
<keyword evidence="2" id="KW-0012">Acyltransferase</keyword>
<sequence length="248" mass="26571">MTLPDIAAFERAGLKAWPGIAVEWDGAWVRRAANGYTKRANSLQCFDPADNDDAPARLEAGRAWFAARNLPPVIRTTPLQSPALTAALDAADWRAIDRSHLYAMPLGETEPDPQGRALAPLDPDFLAAQQALQEYGAGTMDHLRALLAVLTVPAAGIVIYRDGAPVASGLMAIADGIVITGNVITDPTRRRQGLAAAMMRTGLAWARANGAIIAALNVQADNEAAKALYGGLGYRHQYDYLYRIPKEA</sequence>
<evidence type="ECO:0000256" key="2">
    <source>
        <dbReference type="ARBA" id="ARBA00023315"/>
    </source>
</evidence>
<keyword evidence="5" id="KW-1185">Reference proteome</keyword>
<evidence type="ECO:0000256" key="1">
    <source>
        <dbReference type="ARBA" id="ARBA00022679"/>
    </source>
</evidence>
<dbReference type="InterPro" id="IPR016181">
    <property type="entry name" value="Acyl_CoA_acyltransferase"/>
</dbReference>
<dbReference type="PROSITE" id="PS51186">
    <property type="entry name" value="GNAT"/>
    <property type="match status" value="1"/>
</dbReference>
<dbReference type="RefSeq" id="WP_067454715.1">
    <property type="nucleotide sequence ID" value="NZ_LVVY01000076.1"/>
</dbReference>
<dbReference type="EMBL" id="LVVY01000076">
    <property type="protein sequence ID" value="OAM77828.1"/>
    <property type="molecule type" value="Genomic_DNA"/>
</dbReference>
<evidence type="ECO:0000313" key="5">
    <source>
        <dbReference type="Proteomes" id="UP000078389"/>
    </source>
</evidence>
<dbReference type="Pfam" id="PF24553">
    <property type="entry name" value="Rv0428c_C"/>
    <property type="match status" value="1"/>
</dbReference>
<proteinExistence type="predicted"/>